<name>A0A917VW76_9ACTN</name>
<dbReference type="SUPFAM" id="SSF46689">
    <property type="entry name" value="Homeodomain-like"/>
    <property type="match status" value="1"/>
</dbReference>
<keyword evidence="1" id="KW-0805">Transcription regulation</keyword>
<dbReference type="GO" id="GO:0003700">
    <property type="term" value="F:DNA-binding transcription factor activity"/>
    <property type="evidence" value="ECO:0007669"/>
    <property type="project" value="TreeGrafter"/>
</dbReference>
<evidence type="ECO:0000256" key="3">
    <source>
        <dbReference type="ARBA" id="ARBA00023163"/>
    </source>
</evidence>
<evidence type="ECO:0000256" key="2">
    <source>
        <dbReference type="ARBA" id="ARBA00023125"/>
    </source>
</evidence>
<comment type="caution">
    <text evidence="6">The sequence shown here is derived from an EMBL/GenBank/DDBJ whole genome shotgun (WGS) entry which is preliminary data.</text>
</comment>
<reference evidence="6" key="2">
    <citation type="submission" date="2020-09" db="EMBL/GenBank/DDBJ databases">
        <authorList>
            <person name="Sun Q."/>
            <person name="Ohkuma M."/>
        </authorList>
    </citation>
    <scope>NUCLEOTIDE SEQUENCE</scope>
    <source>
        <strain evidence="6">JCM 13064</strain>
    </source>
</reference>
<dbReference type="Proteomes" id="UP000645217">
    <property type="component" value="Unassembled WGS sequence"/>
</dbReference>
<dbReference type="Gene3D" id="1.10.357.10">
    <property type="entry name" value="Tetracycline Repressor, domain 2"/>
    <property type="match status" value="1"/>
</dbReference>
<dbReference type="InterPro" id="IPR009057">
    <property type="entry name" value="Homeodomain-like_sf"/>
</dbReference>
<dbReference type="AlphaFoldDB" id="A0A917VW76"/>
<dbReference type="PANTHER" id="PTHR30055:SF234">
    <property type="entry name" value="HTH-TYPE TRANSCRIPTIONAL REGULATOR BETI"/>
    <property type="match status" value="1"/>
</dbReference>
<evidence type="ECO:0000256" key="4">
    <source>
        <dbReference type="PROSITE-ProRule" id="PRU00335"/>
    </source>
</evidence>
<dbReference type="Pfam" id="PF00440">
    <property type="entry name" value="TetR_N"/>
    <property type="match status" value="1"/>
</dbReference>
<feature type="domain" description="HTH tetR-type" evidence="5">
    <location>
        <begin position="12"/>
        <end position="72"/>
    </location>
</feature>
<dbReference type="PRINTS" id="PR00455">
    <property type="entry name" value="HTHTETR"/>
</dbReference>
<dbReference type="InterPro" id="IPR050109">
    <property type="entry name" value="HTH-type_TetR-like_transc_reg"/>
</dbReference>
<gene>
    <name evidence="6" type="ORF">GCM10007964_72770</name>
</gene>
<evidence type="ECO:0000259" key="5">
    <source>
        <dbReference type="PROSITE" id="PS50977"/>
    </source>
</evidence>
<protein>
    <submittedName>
        <fullName evidence="6">TetR family transcriptional regulator</fullName>
    </submittedName>
</protein>
<proteinExistence type="predicted"/>
<evidence type="ECO:0000313" key="6">
    <source>
        <dbReference type="EMBL" id="GGL20262.1"/>
    </source>
</evidence>
<feature type="DNA-binding region" description="H-T-H motif" evidence="4">
    <location>
        <begin position="35"/>
        <end position="54"/>
    </location>
</feature>
<reference evidence="6" key="1">
    <citation type="journal article" date="2014" name="Int. J. Syst. Evol. Microbiol.">
        <title>Complete genome sequence of Corynebacterium casei LMG S-19264T (=DSM 44701T), isolated from a smear-ripened cheese.</title>
        <authorList>
            <consortium name="US DOE Joint Genome Institute (JGI-PGF)"/>
            <person name="Walter F."/>
            <person name="Albersmeier A."/>
            <person name="Kalinowski J."/>
            <person name="Ruckert C."/>
        </authorList>
    </citation>
    <scope>NUCLEOTIDE SEQUENCE</scope>
    <source>
        <strain evidence="6">JCM 13064</strain>
    </source>
</reference>
<organism evidence="6 7">
    <name type="scientific">Sphaerisporangium melleum</name>
    <dbReference type="NCBI Taxonomy" id="321316"/>
    <lineage>
        <taxon>Bacteria</taxon>
        <taxon>Bacillati</taxon>
        <taxon>Actinomycetota</taxon>
        <taxon>Actinomycetes</taxon>
        <taxon>Streptosporangiales</taxon>
        <taxon>Streptosporangiaceae</taxon>
        <taxon>Sphaerisporangium</taxon>
    </lineage>
</organism>
<accession>A0A917VW76</accession>
<evidence type="ECO:0000313" key="7">
    <source>
        <dbReference type="Proteomes" id="UP000645217"/>
    </source>
</evidence>
<dbReference type="PANTHER" id="PTHR30055">
    <property type="entry name" value="HTH-TYPE TRANSCRIPTIONAL REGULATOR RUTR"/>
    <property type="match status" value="1"/>
</dbReference>
<keyword evidence="7" id="KW-1185">Reference proteome</keyword>
<dbReference type="RefSeq" id="WP_229691755.1">
    <property type="nucleotide sequence ID" value="NZ_BMNT01000069.1"/>
</dbReference>
<dbReference type="EMBL" id="BMNT01000069">
    <property type="protein sequence ID" value="GGL20262.1"/>
    <property type="molecule type" value="Genomic_DNA"/>
</dbReference>
<keyword evidence="2 4" id="KW-0238">DNA-binding</keyword>
<dbReference type="GO" id="GO:0000976">
    <property type="term" value="F:transcription cis-regulatory region binding"/>
    <property type="evidence" value="ECO:0007669"/>
    <property type="project" value="TreeGrafter"/>
</dbReference>
<sequence length="212" mass="23402">MAEVKGRNRRSVQTRRRIIDAAHKLFVAKGYAGTTFQDVADAADVSVPTVYFHYGTKSGLLKQVIDVASAGDDEPVALLDRPWFAELKRANDPAVLIRRWVEASATILDRVAPVLAVVHSARGDAEMEAQWTRNSEERRIAHGTFVQIMAESGTLRPDLTERQATDITVGLLSPDLFLVLTRECGWTTTQWETWTAAQLAHNLLPPAQAPAS</sequence>
<evidence type="ECO:0000256" key="1">
    <source>
        <dbReference type="ARBA" id="ARBA00023015"/>
    </source>
</evidence>
<dbReference type="InterPro" id="IPR001647">
    <property type="entry name" value="HTH_TetR"/>
</dbReference>
<dbReference type="PROSITE" id="PS50977">
    <property type="entry name" value="HTH_TETR_2"/>
    <property type="match status" value="1"/>
</dbReference>
<keyword evidence="3" id="KW-0804">Transcription</keyword>